<sequence length="1010" mass="110930">MVGNPLSHPPPSPRLLLAGFGKMSLLLRRLAGAAAGRHLRRALSTAASRPPWGMILTEAELDRSGAPSRSARASLDLVEPPRSSRLSVPAHFVNPGPLPDAEGDAVGFVGWVIGGSGDGLLLLKFYDTRYHAPVVANVRLAVALQLSRTTSEGVLDPDVAHFVCNPLSGQMYRLPPAIETTKYSTGRGLLTRSESLHGPPDRYVVAELTRGESGSSVLRRFMSETEEWDDVATVRSSSGSERAAAAERVMHLDHQVVAFGGRLWWVDVSWGALSVDPFSDRPEERFVELPKGSVLPDLTGIGGRRILGLYRRMGVSEGKLRYVEVSNAKKPFVVSAFSLDDEGSSWTLEHRMEITPSWKGELKVPEKPRIGAIDPLNANVVYLIFLHEVLAVAMAKGEVIGRSSPDDVNSSSVVPCILPPWLESCQIPSAATLSSKKTDVERNTLADTLMGLGTENAAMVPDEWPIWGFAEELHSIMCNKNNIRNVLVIADAGHGKTAILDSLVATAGITSQEVTESNSLISLYYEMPEDSLRSYKDKRAGTGHLINLIDSPVCCNLSNDVQPALCIMDGALVVVDSFEGVTLWTKTSIREALNMKIQPVFTLNKIDRFFLEQNVDGEKAYQTLSSLIDSVNATMSSHKDAQVYPTKGTVVFSSGLHGWAVAISNFAKMYSSKFKVEESKMIDRLWGENFFDLATKKWTKKNTGTATCKRGFVQFCYEPIREIMNACMNSKHKLWPMLEKIHVTVSSPAKELVGIELVKYVIQAWLPACSALSEMMVYHIPSPEKAQRHCVGNFGVDLDNIYHTSVRNCDAEGPLVLYVSKMTLALGKGRYFALGRVFSGKVTSGMNVQFLSPSYGIGERKDLYIKCIKSSLIWIGDKRELVEGASCSSIPGHRDLFDKATYTTVNCMEHKQGLENHIVTGNIVYVFTSDQLIKNSTLTSVKVMPMRAPAVAVRVDCKAYPDLPKFLEALKKLANTPVKTRLNDIPLSELEGCGRYPPVSFYPLQPFSAI</sequence>
<dbReference type="GO" id="GO:0003924">
    <property type="term" value="F:GTPase activity"/>
    <property type="evidence" value="ECO:0007669"/>
    <property type="project" value="InterPro"/>
</dbReference>
<dbReference type="Pfam" id="PF07762">
    <property type="entry name" value="DUF1618"/>
    <property type="match status" value="1"/>
</dbReference>
<dbReference type="InterPro" id="IPR000795">
    <property type="entry name" value="T_Tr_GTP-bd_dom"/>
</dbReference>
<dbReference type="SUPFAM" id="SSF50447">
    <property type="entry name" value="Translation proteins"/>
    <property type="match status" value="1"/>
</dbReference>
<evidence type="ECO:0000259" key="5">
    <source>
        <dbReference type="Pfam" id="PF07762"/>
    </source>
</evidence>
<dbReference type="PANTHER" id="PTHR42908:SF10">
    <property type="entry name" value="EUKARYOTIC TRANSLATION ELONGATION FACTOR 2"/>
    <property type="match status" value="1"/>
</dbReference>
<keyword evidence="2" id="KW-0251">Elongation factor</keyword>
<organism evidence="6 7">
    <name type="scientific">Oryza sativa subsp. indica</name>
    <name type="common">Rice</name>
    <dbReference type="NCBI Taxonomy" id="39946"/>
    <lineage>
        <taxon>Eukaryota</taxon>
        <taxon>Viridiplantae</taxon>
        <taxon>Streptophyta</taxon>
        <taxon>Embryophyta</taxon>
        <taxon>Tracheophyta</taxon>
        <taxon>Spermatophyta</taxon>
        <taxon>Magnoliopsida</taxon>
        <taxon>Liliopsida</taxon>
        <taxon>Poales</taxon>
        <taxon>Poaceae</taxon>
        <taxon>BOP clade</taxon>
        <taxon>Oryzoideae</taxon>
        <taxon>Oryzeae</taxon>
        <taxon>Oryzinae</taxon>
        <taxon>Oryza</taxon>
        <taxon>Oryza sativa</taxon>
    </lineage>
</organism>
<feature type="domain" description="DUF1618" evidence="5">
    <location>
        <begin position="265"/>
        <end position="382"/>
    </location>
</feature>
<dbReference type="GO" id="GO:0005829">
    <property type="term" value="C:cytosol"/>
    <property type="evidence" value="ECO:0007669"/>
    <property type="project" value="TreeGrafter"/>
</dbReference>
<dbReference type="Gene3D" id="3.90.1430.10">
    <property type="entry name" value="Yeast translation eEF2 (G' domain)"/>
    <property type="match status" value="1"/>
</dbReference>
<evidence type="ECO:0000313" key="7">
    <source>
        <dbReference type="Proteomes" id="UP000007015"/>
    </source>
</evidence>
<evidence type="ECO:0000256" key="2">
    <source>
        <dbReference type="ARBA" id="ARBA00022768"/>
    </source>
</evidence>
<dbReference type="HOGENOM" id="CLU_297982_0_0_1"/>
<name>B8AZ23_ORYSI</name>
<accession>B8AZ23</accession>
<dbReference type="EMBL" id="CM000130">
    <property type="protein sequence ID" value="EEC79376.1"/>
    <property type="molecule type" value="Genomic_DNA"/>
</dbReference>
<feature type="domain" description="Tr-type G" evidence="4">
    <location>
        <begin position="482"/>
        <end position="662"/>
    </location>
</feature>
<dbReference type="Gramene" id="BGIOSGA020009-TA">
    <property type="protein sequence ID" value="BGIOSGA020009-PA"/>
    <property type="gene ID" value="BGIOSGA020009"/>
</dbReference>
<dbReference type="GO" id="GO:1990904">
    <property type="term" value="C:ribonucleoprotein complex"/>
    <property type="evidence" value="ECO:0007669"/>
    <property type="project" value="TreeGrafter"/>
</dbReference>
<dbReference type="InterPro" id="IPR009000">
    <property type="entry name" value="Transl_B-barrel_sf"/>
</dbReference>
<dbReference type="GO" id="GO:0003746">
    <property type="term" value="F:translation elongation factor activity"/>
    <property type="evidence" value="ECO:0007669"/>
    <property type="project" value="UniProtKB-KW"/>
</dbReference>
<dbReference type="Gene3D" id="3.40.50.300">
    <property type="entry name" value="P-loop containing nucleotide triphosphate hydrolases"/>
    <property type="match status" value="1"/>
</dbReference>
<dbReference type="GO" id="GO:0005525">
    <property type="term" value="F:GTP binding"/>
    <property type="evidence" value="ECO:0007669"/>
    <property type="project" value="InterPro"/>
</dbReference>
<dbReference type="Proteomes" id="UP000007015">
    <property type="component" value="Chromosome 5"/>
</dbReference>
<dbReference type="FunFam" id="3.90.1430.10:FF:000003">
    <property type="entry name" value="Elongation factor 2"/>
    <property type="match status" value="1"/>
</dbReference>
<dbReference type="SUPFAM" id="SSF52540">
    <property type="entry name" value="P-loop containing nucleoside triphosphate hydrolases"/>
    <property type="match status" value="1"/>
</dbReference>
<dbReference type="PANTHER" id="PTHR42908">
    <property type="entry name" value="TRANSLATION ELONGATION FACTOR-RELATED"/>
    <property type="match status" value="1"/>
</dbReference>
<dbReference type="Pfam" id="PF00009">
    <property type="entry name" value="GTP_EFTU"/>
    <property type="match status" value="1"/>
</dbReference>
<evidence type="ECO:0000259" key="4">
    <source>
        <dbReference type="Pfam" id="PF00009"/>
    </source>
</evidence>
<gene>
    <name evidence="6" type="ORF">OsI_20275</name>
</gene>
<evidence type="ECO:0000256" key="3">
    <source>
        <dbReference type="ARBA" id="ARBA00022917"/>
    </source>
</evidence>
<dbReference type="Gene3D" id="2.40.30.10">
    <property type="entry name" value="Translation factors"/>
    <property type="match status" value="1"/>
</dbReference>
<keyword evidence="7" id="KW-1185">Reference proteome</keyword>
<reference evidence="6 7" key="1">
    <citation type="journal article" date="2005" name="PLoS Biol.">
        <title>The genomes of Oryza sativa: a history of duplications.</title>
        <authorList>
            <person name="Yu J."/>
            <person name="Wang J."/>
            <person name="Lin W."/>
            <person name="Li S."/>
            <person name="Li H."/>
            <person name="Zhou J."/>
            <person name="Ni P."/>
            <person name="Dong W."/>
            <person name="Hu S."/>
            <person name="Zeng C."/>
            <person name="Zhang J."/>
            <person name="Zhang Y."/>
            <person name="Li R."/>
            <person name="Xu Z."/>
            <person name="Li S."/>
            <person name="Li X."/>
            <person name="Zheng H."/>
            <person name="Cong L."/>
            <person name="Lin L."/>
            <person name="Yin J."/>
            <person name="Geng J."/>
            <person name="Li G."/>
            <person name="Shi J."/>
            <person name="Liu J."/>
            <person name="Lv H."/>
            <person name="Li J."/>
            <person name="Wang J."/>
            <person name="Deng Y."/>
            <person name="Ran L."/>
            <person name="Shi X."/>
            <person name="Wang X."/>
            <person name="Wu Q."/>
            <person name="Li C."/>
            <person name="Ren X."/>
            <person name="Wang J."/>
            <person name="Wang X."/>
            <person name="Li D."/>
            <person name="Liu D."/>
            <person name="Zhang X."/>
            <person name="Ji Z."/>
            <person name="Zhao W."/>
            <person name="Sun Y."/>
            <person name="Zhang Z."/>
            <person name="Bao J."/>
            <person name="Han Y."/>
            <person name="Dong L."/>
            <person name="Ji J."/>
            <person name="Chen P."/>
            <person name="Wu S."/>
            <person name="Liu J."/>
            <person name="Xiao Y."/>
            <person name="Bu D."/>
            <person name="Tan J."/>
            <person name="Yang L."/>
            <person name="Ye C."/>
            <person name="Zhang J."/>
            <person name="Xu J."/>
            <person name="Zhou Y."/>
            <person name="Yu Y."/>
            <person name="Zhang B."/>
            <person name="Zhuang S."/>
            <person name="Wei H."/>
            <person name="Liu B."/>
            <person name="Lei M."/>
            <person name="Yu H."/>
            <person name="Li Y."/>
            <person name="Xu H."/>
            <person name="Wei S."/>
            <person name="He X."/>
            <person name="Fang L."/>
            <person name="Zhang Z."/>
            <person name="Zhang Y."/>
            <person name="Huang X."/>
            <person name="Su Z."/>
            <person name="Tong W."/>
            <person name="Li J."/>
            <person name="Tong Z."/>
            <person name="Li S."/>
            <person name="Ye J."/>
            <person name="Wang L."/>
            <person name="Fang L."/>
            <person name="Lei T."/>
            <person name="Chen C."/>
            <person name="Chen H."/>
            <person name="Xu Z."/>
            <person name="Li H."/>
            <person name="Huang H."/>
            <person name="Zhang F."/>
            <person name="Xu H."/>
            <person name="Li N."/>
            <person name="Zhao C."/>
            <person name="Li S."/>
            <person name="Dong L."/>
            <person name="Huang Y."/>
            <person name="Li L."/>
            <person name="Xi Y."/>
            <person name="Qi Q."/>
            <person name="Li W."/>
            <person name="Zhang B."/>
            <person name="Hu W."/>
            <person name="Zhang Y."/>
            <person name="Tian X."/>
            <person name="Jiao Y."/>
            <person name="Liang X."/>
            <person name="Jin J."/>
            <person name="Gao L."/>
            <person name="Zheng W."/>
            <person name="Hao B."/>
            <person name="Liu S."/>
            <person name="Wang W."/>
            <person name="Yuan L."/>
            <person name="Cao M."/>
            <person name="McDermott J."/>
            <person name="Samudrala R."/>
            <person name="Wang J."/>
            <person name="Wong G.K."/>
            <person name="Yang H."/>
        </authorList>
    </citation>
    <scope>NUCLEOTIDE SEQUENCE [LARGE SCALE GENOMIC DNA]</scope>
    <source>
        <strain evidence="7">cv. 93-11</strain>
    </source>
</reference>
<protein>
    <recommendedName>
        <fullName evidence="8">Tr-type G domain-containing protein</fullName>
    </recommendedName>
</protein>
<dbReference type="AlphaFoldDB" id="B8AZ23"/>
<dbReference type="InterPro" id="IPR011676">
    <property type="entry name" value="DUF1618"/>
</dbReference>
<evidence type="ECO:0000256" key="1">
    <source>
        <dbReference type="ARBA" id="ARBA00022490"/>
    </source>
</evidence>
<dbReference type="InterPro" id="IPR027417">
    <property type="entry name" value="P-loop_NTPase"/>
</dbReference>
<proteinExistence type="predicted"/>
<dbReference type="GO" id="GO:0043022">
    <property type="term" value="F:ribosome binding"/>
    <property type="evidence" value="ECO:0007669"/>
    <property type="project" value="TreeGrafter"/>
</dbReference>
<keyword evidence="3" id="KW-0648">Protein biosynthesis</keyword>
<evidence type="ECO:0008006" key="8">
    <source>
        <dbReference type="Google" id="ProtNLM"/>
    </source>
</evidence>
<keyword evidence="1" id="KW-0963">Cytoplasm</keyword>
<evidence type="ECO:0000313" key="6">
    <source>
        <dbReference type="EMBL" id="EEC79376.1"/>
    </source>
</evidence>
<dbReference type="STRING" id="39946.B8AZ23"/>